<dbReference type="EMBL" id="CAUOFW020000682">
    <property type="protein sequence ID" value="CAK9134982.1"/>
    <property type="molecule type" value="Genomic_DNA"/>
</dbReference>
<reference evidence="1 2" key="1">
    <citation type="submission" date="2024-02" db="EMBL/GenBank/DDBJ databases">
        <authorList>
            <person name="Vignale AGUSTIN F."/>
            <person name="Sosa J E."/>
            <person name="Modenutti C."/>
        </authorList>
    </citation>
    <scope>NUCLEOTIDE SEQUENCE [LARGE SCALE GENOMIC DNA]</scope>
</reference>
<protein>
    <submittedName>
        <fullName evidence="1">Uncharacterized protein</fullName>
    </submittedName>
</protein>
<keyword evidence="2" id="KW-1185">Reference proteome</keyword>
<comment type="caution">
    <text evidence="1">The sequence shown here is derived from an EMBL/GenBank/DDBJ whole genome shotgun (WGS) entry which is preliminary data.</text>
</comment>
<dbReference type="AlphaFoldDB" id="A0ABC8QYS1"/>
<evidence type="ECO:0000313" key="1">
    <source>
        <dbReference type="EMBL" id="CAK9134982.1"/>
    </source>
</evidence>
<gene>
    <name evidence="1" type="ORF">ILEXP_LOCUS1902</name>
</gene>
<evidence type="ECO:0000313" key="2">
    <source>
        <dbReference type="Proteomes" id="UP001642360"/>
    </source>
</evidence>
<proteinExistence type="predicted"/>
<dbReference type="Proteomes" id="UP001642360">
    <property type="component" value="Unassembled WGS sequence"/>
</dbReference>
<sequence length="156" mass="15236">MAGHGGQGFGQGNAAGVLQCLHAVLRLFGGFGGLAVDVRLLPAVAVPAARPAPGRRHAGPGGACSPVAGGPRRLAGPCVCAGRPGLAVGAQGLMRDMWCGLARRVLQLPPGRQALHAAVPAPHIQAQLVSAAHAAAGVLVVGAAQRGEVGALGLGL</sequence>
<feature type="non-terminal residue" evidence="1">
    <location>
        <position position="156"/>
    </location>
</feature>
<organism evidence="1 2">
    <name type="scientific">Ilex paraguariensis</name>
    <name type="common">yerba mate</name>
    <dbReference type="NCBI Taxonomy" id="185542"/>
    <lineage>
        <taxon>Eukaryota</taxon>
        <taxon>Viridiplantae</taxon>
        <taxon>Streptophyta</taxon>
        <taxon>Embryophyta</taxon>
        <taxon>Tracheophyta</taxon>
        <taxon>Spermatophyta</taxon>
        <taxon>Magnoliopsida</taxon>
        <taxon>eudicotyledons</taxon>
        <taxon>Gunneridae</taxon>
        <taxon>Pentapetalae</taxon>
        <taxon>asterids</taxon>
        <taxon>campanulids</taxon>
        <taxon>Aquifoliales</taxon>
        <taxon>Aquifoliaceae</taxon>
        <taxon>Ilex</taxon>
    </lineage>
</organism>
<name>A0ABC8QYS1_9AQUA</name>
<accession>A0ABC8QYS1</accession>